<evidence type="ECO:0000313" key="13">
    <source>
        <dbReference type="EMBL" id="BBF97874.1"/>
    </source>
</evidence>
<feature type="domain" description="Peptidase M14" evidence="12">
    <location>
        <begin position="449"/>
        <end position="749"/>
    </location>
</feature>
<feature type="domain" description="Peptidase M14" evidence="12">
    <location>
        <begin position="37"/>
        <end position="336"/>
    </location>
</feature>
<keyword evidence="8" id="KW-0325">Glycoprotein</keyword>
<keyword evidence="6" id="KW-0378">Hydrolase</keyword>
<dbReference type="PROSITE" id="PS00132">
    <property type="entry name" value="CARBOXYPEPT_ZN_1"/>
    <property type="match status" value="2"/>
</dbReference>
<evidence type="ECO:0000256" key="5">
    <source>
        <dbReference type="ARBA" id="ARBA00022723"/>
    </source>
</evidence>
<feature type="active site" description="Proton donor/acceptor" evidence="9">
    <location>
        <position position="306"/>
    </location>
</feature>
<dbReference type="GO" id="GO:0008270">
    <property type="term" value="F:zinc ion binding"/>
    <property type="evidence" value="ECO:0007669"/>
    <property type="project" value="InterPro"/>
</dbReference>
<evidence type="ECO:0000256" key="9">
    <source>
        <dbReference type="PROSITE-ProRule" id="PRU01379"/>
    </source>
</evidence>
<dbReference type="SUPFAM" id="SSF53187">
    <property type="entry name" value="Zn-dependent exopeptidases"/>
    <property type="match status" value="4"/>
</dbReference>
<gene>
    <name evidence="13" type="primary">CBPD_OM</name>
</gene>
<accession>A0A348G601</accession>
<evidence type="ECO:0000256" key="2">
    <source>
        <dbReference type="ARBA" id="ARBA00005988"/>
    </source>
</evidence>
<dbReference type="FunFam" id="2.60.40.1120:FF:000016">
    <property type="entry name" value="carboxypeptidase D isoform X2"/>
    <property type="match status" value="1"/>
</dbReference>
<feature type="active site" description="Proton donor/acceptor" evidence="9">
    <location>
        <position position="719"/>
    </location>
</feature>
<dbReference type="SUPFAM" id="SSF49464">
    <property type="entry name" value="Carboxypeptidase regulatory domain-like"/>
    <property type="match status" value="4"/>
</dbReference>
<dbReference type="Gene3D" id="3.40.630.10">
    <property type="entry name" value="Zn peptidases"/>
    <property type="match status" value="5"/>
</dbReference>
<feature type="compositionally biased region" description="Acidic residues" evidence="10">
    <location>
        <begin position="1636"/>
        <end position="1646"/>
    </location>
</feature>
<evidence type="ECO:0000256" key="7">
    <source>
        <dbReference type="ARBA" id="ARBA00022833"/>
    </source>
</evidence>
<dbReference type="CDD" id="cd03858">
    <property type="entry name" value="M14_CP_N-E_like"/>
    <property type="match status" value="1"/>
</dbReference>
<dbReference type="FunFam" id="3.40.630.10:FF:000020">
    <property type="entry name" value="Carboxypeptidase D"/>
    <property type="match status" value="2"/>
</dbReference>
<name>A0A348G601_ODOMO</name>
<protein>
    <submittedName>
        <fullName evidence="13">Carboxypeptidase D</fullName>
    </submittedName>
</protein>
<dbReference type="PANTHER" id="PTHR11532:SF57">
    <property type="entry name" value="CARBOXYPEPTIDASE D, B"/>
    <property type="match status" value="1"/>
</dbReference>
<dbReference type="GO" id="GO:0016485">
    <property type="term" value="P:protein processing"/>
    <property type="evidence" value="ECO:0007669"/>
    <property type="project" value="TreeGrafter"/>
</dbReference>
<dbReference type="CDD" id="cd03868">
    <property type="entry name" value="M14_CPD_I"/>
    <property type="match status" value="1"/>
</dbReference>
<comment type="caution">
    <text evidence="9">Lacks conserved residue(s) required for the propagation of feature annotation.</text>
</comment>
<keyword evidence="7" id="KW-0862">Zinc</keyword>
<evidence type="ECO:0000256" key="8">
    <source>
        <dbReference type="ARBA" id="ARBA00023180"/>
    </source>
</evidence>
<dbReference type="InterPro" id="IPR008969">
    <property type="entry name" value="CarboxyPept-like_regulatory"/>
</dbReference>
<dbReference type="SMART" id="SM00631">
    <property type="entry name" value="Zn_pept"/>
    <property type="match status" value="2"/>
</dbReference>
<comment type="cofactor">
    <cofactor evidence="1">
        <name>Zn(2+)</name>
        <dbReference type="ChEBI" id="CHEBI:29105"/>
    </cofactor>
</comment>
<keyword evidence="3 13" id="KW-0121">Carboxypeptidase</keyword>
<dbReference type="PROSITE" id="PS00133">
    <property type="entry name" value="CARBOXYPEPT_ZN_2"/>
    <property type="match status" value="2"/>
</dbReference>
<feature type="region of interest" description="Disordered" evidence="10">
    <location>
        <begin position="1621"/>
        <end position="1664"/>
    </location>
</feature>
<dbReference type="PRINTS" id="PR00765">
    <property type="entry name" value="CRBOXYPTASEA"/>
</dbReference>
<keyword evidence="11" id="KW-0472">Membrane</keyword>
<evidence type="ECO:0000256" key="1">
    <source>
        <dbReference type="ARBA" id="ARBA00001947"/>
    </source>
</evidence>
<keyword evidence="5" id="KW-0479">Metal-binding</keyword>
<evidence type="ECO:0000256" key="6">
    <source>
        <dbReference type="ARBA" id="ARBA00022801"/>
    </source>
</evidence>
<dbReference type="EMBL" id="FX985540">
    <property type="protein sequence ID" value="BBF97874.1"/>
    <property type="molecule type" value="mRNA"/>
</dbReference>
<keyword evidence="11" id="KW-0812">Transmembrane</keyword>
<sequence length="1664" mass="187345">MGDKLRGILIFICAVFALVNGYTLNLAESQHNYVTTSYTHYEELQRLFYSLAEKYPHLARVFSIGKSVEGRDLIVLEISENVNHRSPGEPMVKYVANMHGDEAVGRQLLIILGQYLLTEYGKDKRITKLVNQTAIYLMPSMNPDGFENSLEGKCESKKDFSGRENANRVDLNRDFPDQFERRSQLRRGNFILNGRQNETVAMMTWISNEPFVLSGNLHGGAVVASYPYDSGIPKDCCIESKSPDDNLFKYLAHIYADNHPEMHRGDACPPEIFPNGVTNGAYWYEVIGGMQDFNYARSNAFEITFELSCCKYPPASTISDQWELNKESLIKYLEQVHIGIKGFVYSKDGNPIQEANIVVERINHNVTTTADGEYWRLLLPGTYSVYATAWGYEPSESVNVTVLKETPTILNFTLSSEEVSYDQGENPVDVEEVIRTIDKYGFYHTVKFKHHNYVTMEKYLKELNGNYANITRLYSIGTSVEGRELYVMEITKNPGKHSPEKPEVKYIGNMHGNEVVGREMLLLLLRYLCENYGTDKRVTRIVETVRLHILPSMNPDGYEISKENDVYGIKGRANAKGVDLNRNFPDHYTINSFNQQQQPETKAVMNWIAKVPFVLSANLHGGALVANYPYDNGPESMTNTANPSPDNNVFKMLALTYSNAHPRMHLGEPCPPMKPYGLKTLLEERFPDGITNGAAWYPVSGGMQDYNYLHSNDFEITLELGCIKFPNASDLPNFWLENRESLLRFIEMSRKGVHGIVSSSIGTPISHARISVEDIKHDVYTAEGGDYWRLLVPGKYNITVSAVGYEALTQTINVPHGENIEDGEVMLDFTLMRDDPLHWSSAYDFRLRANLLDGYLKNSQLSARFSQLENHQPNIVEFIAGDSLISMAIHSLKITHDIGSPDENKFRIALVGGLFASQPAGREILLRLATHILMGNQIGNPPIQRILDNAILHFIPGVDPGFDNIEEIKDCNPVVKDEVGEKLLSGSNTSERIDAITNAFKRMLQTENYDVVVILGGGASQIGYSDDDLGIFKTLAEDYEHSRHKEISSYSSNSTQRLANFLQRVYNLPVISISLSSCKYPPADSIPIIWRENLQPLMKLIQSLTSGIRATVTDEHGVPLREATVKVGEVGYKVSSNMAYFKMILVPGNYTLTVSCKGYSVQVLKVHVKQESITDINIKMIQNNTTQNDDHEKIVHENLSVINRALSDLNVRYPQQTTLHTIGKSMKGSEIMCLEIGSNNDQKRIGRSAIIFSAGILRSETVTSEVLLYFASFLLDNYKQSVEVMNYVDNFSIYVAPDFVPDSDENHTCLPPLEGLQFSIHDKLNNEATMIANWFKDINAVLAVNLNSGSRHVEIPLGNNYGETRDKMYKSADEDLLQHLAQIYVNKRANKLSASPKCKQNLNINDNSVIHAEVGIGGKRGNPLMDYAYFNTSTLMVDVYVTCCTTDNSVVVWQENKDSLLACIEEISKGVKGYITNEDDEPVENVILSYDKSPHFVKSGRVGAYSILLRPGSHNITATASGYIKQIKLISTSDAKKFSRLMFKLIRDDNIMGMPRLVFIMLTGTICFGIVLCGICICTKYQSSESSEKSRKGYAFSLLKDGTSFFDDDEKEIEIFRRPMDGYSTNNSEVTRPYYDDDNSSEDGSDLEFIRPEREWNDKIPQQT</sequence>
<dbReference type="InterPro" id="IPR000834">
    <property type="entry name" value="Peptidase_M14"/>
</dbReference>
<dbReference type="PANTHER" id="PTHR11532">
    <property type="entry name" value="PROTEASE M14 CARBOXYPEPTIDASE"/>
    <property type="match status" value="1"/>
</dbReference>
<evidence type="ECO:0000256" key="4">
    <source>
        <dbReference type="ARBA" id="ARBA00022670"/>
    </source>
</evidence>
<feature type="domain" description="Peptidase M14" evidence="12">
    <location>
        <begin position="1195"/>
        <end position="1467"/>
    </location>
</feature>
<keyword evidence="11" id="KW-1133">Transmembrane helix</keyword>
<dbReference type="InterPro" id="IPR057246">
    <property type="entry name" value="CARBOXYPEPT_ZN_1"/>
</dbReference>
<evidence type="ECO:0000256" key="11">
    <source>
        <dbReference type="SAM" id="Phobius"/>
    </source>
</evidence>
<evidence type="ECO:0000256" key="10">
    <source>
        <dbReference type="SAM" id="MobiDB-lite"/>
    </source>
</evidence>
<dbReference type="Gene3D" id="2.60.40.1120">
    <property type="entry name" value="Carboxypeptidase-like, regulatory domain"/>
    <property type="match status" value="4"/>
</dbReference>
<keyword evidence="4" id="KW-0645">Protease</keyword>
<dbReference type="InterPro" id="IPR057247">
    <property type="entry name" value="CARBOXYPEPT_ZN_2"/>
</dbReference>
<dbReference type="InterPro" id="IPR050753">
    <property type="entry name" value="Peptidase_M14_domain"/>
</dbReference>
<dbReference type="GO" id="GO:0004181">
    <property type="term" value="F:metallocarboxypeptidase activity"/>
    <property type="evidence" value="ECO:0007669"/>
    <property type="project" value="InterPro"/>
</dbReference>
<dbReference type="GO" id="GO:0006518">
    <property type="term" value="P:peptide metabolic process"/>
    <property type="evidence" value="ECO:0007669"/>
    <property type="project" value="TreeGrafter"/>
</dbReference>
<evidence type="ECO:0000256" key="3">
    <source>
        <dbReference type="ARBA" id="ARBA00022645"/>
    </source>
</evidence>
<evidence type="ECO:0000259" key="12">
    <source>
        <dbReference type="PROSITE" id="PS52035"/>
    </source>
</evidence>
<dbReference type="Pfam" id="PF00246">
    <property type="entry name" value="Peptidase_M14"/>
    <property type="match status" value="3"/>
</dbReference>
<organism evidence="13">
    <name type="scientific">Odontomachus monticola</name>
    <name type="common">Trap-jaw ant</name>
    <dbReference type="NCBI Taxonomy" id="613454"/>
    <lineage>
        <taxon>Eukaryota</taxon>
        <taxon>Metazoa</taxon>
        <taxon>Ecdysozoa</taxon>
        <taxon>Arthropoda</taxon>
        <taxon>Hexapoda</taxon>
        <taxon>Insecta</taxon>
        <taxon>Pterygota</taxon>
        <taxon>Neoptera</taxon>
        <taxon>Endopterygota</taxon>
        <taxon>Hymenoptera</taxon>
        <taxon>Apocrita</taxon>
        <taxon>Aculeata</taxon>
        <taxon>Formicoidea</taxon>
        <taxon>Formicidae</taxon>
        <taxon>Ponerinae</taxon>
        <taxon>Ponerini</taxon>
        <taxon>Odontomachus</taxon>
    </lineage>
</organism>
<dbReference type="CDD" id="cd11308">
    <property type="entry name" value="Peptidase_M14NE-CP-C_like"/>
    <property type="match status" value="2"/>
</dbReference>
<dbReference type="GO" id="GO:0005615">
    <property type="term" value="C:extracellular space"/>
    <property type="evidence" value="ECO:0007669"/>
    <property type="project" value="TreeGrafter"/>
</dbReference>
<reference evidence="13" key="1">
    <citation type="journal article" date="2017" name="Toxins">
        <title>Combined Venom Gland Transcriptomic and Venom Peptidomic Analysis of the Predatory Ant Odontomachus monticola.</title>
        <authorList>
            <person name="Kazuma K."/>
            <person name="Masuko K."/>
            <person name="Konno K."/>
            <person name="Inagaki H."/>
        </authorList>
    </citation>
    <scope>NUCLEOTIDE SEQUENCE</scope>
    <source>
        <tissue evidence="13">Venom gland and sac</tissue>
    </source>
</reference>
<dbReference type="Pfam" id="PF13620">
    <property type="entry name" value="CarboxypepD_reg"/>
    <property type="match status" value="2"/>
</dbReference>
<comment type="similarity">
    <text evidence="2 9">Belongs to the peptidase M14 family.</text>
</comment>
<feature type="compositionally biased region" description="Basic and acidic residues" evidence="10">
    <location>
        <begin position="1648"/>
        <end position="1658"/>
    </location>
</feature>
<dbReference type="PROSITE" id="PS52035">
    <property type="entry name" value="PEPTIDASE_M14"/>
    <property type="match status" value="3"/>
</dbReference>
<proteinExistence type="evidence at transcript level"/>
<feature type="transmembrane region" description="Helical" evidence="11">
    <location>
        <begin position="1557"/>
        <end position="1581"/>
    </location>
</feature>